<protein>
    <submittedName>
        <fullName evidence="4">Anther-specific proline-rich protein APG-like</fullName>
    </submittedName>
</protein>
<dbReference type="EMBL" id="BKCJ010000256">
    <property type="protein sequence ID" value="GEU31481.1"/>
    <property type="molecule type" value="Genomic_DNA"/>
</dbReference>
<accession>A0A6L2J3T8</accession>
<dbReference type="InterPro" id="IPR055513">
    <property type="entry name" value="DUF7086"/>
</dbReference>
<keyword evidence="2" id="KW-1133">Transmembrane helix</keyword>
<feature type="transmembrane region" description="Helical" evidence="2">
    <location>
        <begin position="530"/>
        <end position="550"/>
    </location>
</feature>
<evidence type="ECO:0000259" key="3">
    <source>
        <dbReference type="Pfam" id="PF23324"/>
    </source>
</evidence>
<dbReference type="PANTHER" id="PTHR34272">
    <property type="entry name" value="EXPRESSED PROTEIN"/>
    <property type="match status" value="1"/>
</dbReference>
<evidence type="ECO:0000256" key="2">
    <source>
        <dbReference type="SAM" id="Phobius"/>
    </source>
</evidence>
<evidence type="ECO:0000313" key="4">
    <source>
        <dbReference type="EMBL" id="GEU31481.1"/>
    </source>
</evidence>
<dbReference type="AlphaFoldDB" id="A0A6L2J3T8"/>
<dbReference type="Pfam" id="PF23324">
    <property type="entry name" value="DUF7086"/>
    <property type="match status" value="1"/>
</dbReference>
<comment type="caution">
    <text evidence="4">The sequence shown here is derived from an EMBL/GenBank/DDBJ whole genome shotgun (WGS) entry which is preliminary data.</text>
</comment>
<keyword evidence="2" id="KW-0472">Membrane</keyword>
<name>A0A6L2J3T8_TANCI</name>
<evidence type="ECO:0000256" key="1">
    <source>
        <dbReference type="SAM" id="MobiDB-lite"/>
    </source>
</evidence>
<dbReference type="PANTHER" id="PTHR34272:SF1">
    <property type="entry name" value="EXPRESSED PROTEIN"/>
    <property type="match status" value="1"/>
</dbReference>
<proteinExistence type="predicted"/>
<gene>
    <name evidence="4" type="ORF">Tci_003459</name>
</gene>
<reference evidence="4" key="1">
    <citation type="journal article" date="2019" name="Sci. Rep.">
        <title>Draft genome of Tanacetum cinerariifolium, the natural source of mosquito coil.</title>
        <authorList>
            <person name="Yamashiro T."/>
            <person name="Shiraishi A."/>
            <person name="Satake H."/>
            <person name="Nakayama K."/>
        </authorList>
    </citation>
    <scope>NUCLEOTIDE SEQUENCE</scope>
</reference>
<sequence length="586" mass="67478">MKICGGLAEVDPKVAAFKIKSRTSYSDSKPKRRPQQTRPRETHPSRTQLVSDTRNVRRRIMDNRSETVTSTRYCRILLDKQVFYEGDISYNQEGFAFNEEGFAFNTEKDLLPLKKSGHDGDGGRVNVRPGVGITIMSQGLAKHPPVQRKLKPLKHRDYEVDLHSRPVENASMKPQGRGHLLFTALRLFLSMRLELFLTPFLLWKTCMMTIMYVQLTLQTEKISKNPDNRFVTCSKCNVYDFLDDDLSSEYYKELLYVMFQKQKQSKKHMDYEQVIYVLAMEKSTCEEEFRTTKSKLKLYDSTLVVAIASKWVSLVAASACCRVSNLKMQVKNEAANARWKCKLQLQAANACLQLANARCKCKIQMQSAIWFSFICSHSLNIMEAHTDLVLSLTQPIAQPQPQTQRVVTSAPRRNRRNTIRQGKSPTIPPPFPWATNHRANVHSLKYLSDAGINVISGEVQCKRCDQQYDIEYDLKSKFLEVAKYVAENKYKLRERAPLSWTSPALPNCKFCNQENCMKPVMAKKKKEINWLFLLLGQMLGVCTLGQLKYFCKHTRNHRTGAKDRVLFLTYLELCKQLDPTGPFERS</sequence>
<keyword evidence="2" id="KW-0812">Transmembrane</keyword>
<feature type="domain" description="DUF7086" evidence="3">
    <location>
        <begin position="444"/>
        <end position="577"/>
    </location>
</feature>
<organism evidence="4">
    <name type="scientific">Tanacetum cinerariifolium</name>
    <name type="common">Dalmatian daisy</name>
    <name type="synonym">Chrysanthemum cinerariifolium</name>
    <dbReference type="NCBI Taxonomy" id="118510"/>
    <lineage>
        <taxon>Eukaryota</taxon>
        <taxon>Viridiplantae</taxon>
        <taxon>Streptophyta</taxon>
        <taxon>Embryophyta</taxon>
        <taxon>Tracheophyta</taxon>
        <taxon>Spermatophyta</taxon>
        <taxon>Magnoliopsida</taxon>
        <taxon>eudicotyledons</taxon>
        <taxon>Gunneridae</taxon>
        <taxon>Pentapetalae</taxon>
        <taxon>asterids</taxon>
        <taxon>campanulids</taxon>
        <taxon>Asterales</taxon>
        <taxon>Asteraceae</taxon>
        <taxon>Asteroideae</taxon>
        <taxon>Anthemideae</taxon>
        <taxon>Anthemidinae</taxon>
        <taxon>Tanacetum</taxon>
    </lineage>
</organism>
<feature type="region of interest" description="Disordered" evidence="1">
    <location>
        <begin position="21"/>
        <end position="49"/>
    </location>
</feature>